<organism evidence="2 3">
    <name type="scientific">Hebeloma cylindrosporum</name>
    <dbReference type="NCBI Taxonomy" id="76867"/>
    <lineage>
        <taxon>Eukaryota</taxon>
        <taxon>Fungi</taxon>
        <taxon>Dikarya</taxon>
        <taxon>Basidiomycota</taxon>
        <taxon>Agaricomycotina</taxon>
        <taxon>Agaricomycetes</taxon>
        <taxon>Agaricomycetidae</taxon>
        <taxon>Agaricales</taxon>
        <taxon>Agaricineae</taxon>
        <taxon>Hymenogastraceae</taxon>
        <taxon>Hebeloma</taxon>
    </lineage>
</organism>
<evidence type="ECO:0000259" key="1">
    <source>
        <dbReference type="Pfam" id="PF01926"/>
    </source>
</evidence>
<dbReference type="AlphaFoldDB" id="A0A0C3D043"/>
<sequence length="277" mass="31142">MGPTGSGKSTFIFTATGVDTGIGHSLESCTKDVKMVKFSFPEVSNCDVVFVDMPGFDATGSSGKEVLKIIENWLYQASKKNIVVSGLLYFHRISDNRMAGTPLQSLHSFNDLRKKHGFQHVIITTTMWDEVDEDLGTNRESELKSKYWQPILERFTTGRFLHTRQSAFMVLEGFIDTANRDFSRLIQDELSALRQQIGDNTVGMDLFSKVESRVNEQDEVLKRLRIEMKTTMLLGGGTLESVLAQYRTIRAELALAMEDLQKTVDVRLGKRLSSLVG</sequence>
<dbReference type="GO" id="GO:0005525">
    <property type="term" value="F:GTP binding"/>
    <property type="evidence" value="ECO:0007669"/>
    <property type="project" value="InterPro"/>
</dbReference>
<evidence type="ECO:0000313" key="2">
    <source>
        <dbReference type="EMBL" id="KIM49794.1"/>
    </source>
</evidence>
<name>A0A0C3D043_HEBCY</name>
<dbReference type="InterPro" id="IPR027417">
    <property type="entry name" value="P-loop_NTPase"/>
</dbReference>
<dbReference type="SUPFAM" id="SSF52540">
    <property type="entry name" value="P-loop containing nucleoside triphosphate hydrolases"/>
    <property type="match status" value="1"/>
</dbReference>
<dbReference type="CDD" id="cd00882">
    <property type="entry name" value="Ras_like_GTPase"/>
    <property type="match status" value="1"/>
</dbReference>
<reference evidence="2 3" key="1">
    <citation type="submission" date="2014-04" db="EMBL/GenBank/DDBJ databases">
        <authorList>
            <consortium name="DOE Joint Genome Institute"/>
            <person name="Kuo A."/>
            <person name="Gay G."/>
            <person name="Dore J."/>
            <person name="Kohler A."/>
            <person name="Nagy L.G."/>
            <person name="Floudas D."/>
            <person name="Copeland A."/>
            <person name="Barry K.W."/>
            <person name="Cichocki N."/>
            <person name="Veneault-Fourrey C."/>
            <person name="LaButti K."/>
            <person name="Lindquist E.A."/>
            <person name="Lipzen A."/>
            <person name="Lundell T."/>
            <person name="Morin E."/>
            <person name="Murat C."/>
            <person name="Sun H."/>
            <person name="Tunlid A."/>
            <person name="Henrissat B."/>
            <person name="Grigoriev I.V."/>
            <person name="Hibbett D.S."/>
            <person name="Martin F."/>
            <person name="Nordberg H.P."/>
            <person name="Cantor M.N."/>
            <person name="Hua S.X."/>
        </authorList>
    </citation>
    <scope>NUCLEOTIDE SEQUENCE [LARGE SCALE GENOMIC DNA]</scope>
    <source>
        <strain evidence="3">h7</strain>
    </source>
</reference>
<accession>A0A0C3D043</accession>
<dbReference type="Proteomes" id="UP000053424">
    <property type="component" value="Unassembled WGS sequence"/>
</dbReference>
<reference evidence="3" key="2">
    <citation type="submission" date="2015-01" db="EMBL/GenBank/DDBJ databases">
        <title>Evolutionary Origins and Diversification of the Mycorrhizal Mutualists.</title>
        <authorList>
            <consortium name="DOE Joint Genome Institute"/>
            <consortium name="Mycorrhizal Genomics Consortium"/>
            <person name="Kohler A."/>
            <person name="Kuo A."/>
            <person name="Nagy L.G."/>
            <person name="Floudas D."/>
            <person name="Copeland A."/>
            <person name="Barry K.W."/>
            <person name="Cichocki N."/>
            <person name="Veneault-Fourrey C."/>
            <person name="LaButti K."/>
            <person name="Lindquist E.A."/>
            <person name="Lipzen A."/>
            <person name="Lundell T."/>
            <person name="Morin E."/>
            <person name="Murat C."/>
            <person name="Riley R."/>
            <person name="Ohm R."/>
            <person name="Sun H."/>
            <person name="Tunlid A."/>
            <person name="Henrissat B."/>
            <person name="Grigoriev I.V."/>
            <person name="Hibbett D.S."/>
            <person name="Martin F."/>
        </authorList>
    </citation>
    <scope>NUCLEOTIDE SEQUENCE [LARGE SCALE GENOMIC DNA]</scope>
    <source>
        <strain evidence="3">h7</strain>
    </source>
</reference>
<dbReference type="InterPro" id="IPR006073">
    <property type="entry name" value="GTP-bd"/>
</dbReference>
<gene>
    <name evidence="2" type="ORF">M413DRAFT_59190</name>
</gene>
<dbReference type="EMBL" id="KN831768">
    <property type="protein sequence ID" value="KIM49794.1"/>
    <property type="molecule type" value="Genomic_DNA"/>
</dbReference>
<dbReference type="Pfam" id="PF01926">
    <property type="entry name" value="MMR_HSR1"/>
    <property type="match status" value="1"/>
</dbReference>
<keyword evidence="3" id="KW-1185">Reference proteome</keyword>
<evidence type="ECO:0000313" key="3">
    <source>
        <dbReference type="Proteomes" id="UP000053424"/>
    </source>
</evidence>
<dbReference type="Gene3D" id="3.40.50.300">
    <property type="entry name" value="P-loop containing nucleotide triphosphate hydrolases"/>
    <property type="match status" value="1"/>
</dbReference>
<dbReference type="STRING" id="686832.A0A0C3D043"/>
<feature type="domain" description="G" evidence="1">
    <location>
        <begin position="1"/>
        <end position="67"/>
    </location>
</feature>
<dbReference type="HOGENOM" id="CLU_018003_0_0_1"/>
<protein>
    <recommendedName>
        <fullName evidence="1">G domain-containing protein</fullName>
    </recommendedName>
</protein>
<dbReference type="OrthoDB" id="8954335at2759"/>
<proteinExistence type="predicted"/>